<accession>A0A1Y1V3Y2</accession>
<feature type="region of interest" description="Disordered" evidence="1">
    <location>
        <begin position="39"/>
        <end position="58"/>
    </location>
</feature>
<name>A0A1Y1V3Y2_9FUNG</name>
<protein>
    <submittedName>
        <fullName evidence="3">Uncharacterized protein</fullName>
    </submittedName>
</protein>
<keyword evidence="4" id="KW-1185">Reference proteome</keyword>
<keyword evidence="2" id="KW-1133">Transmembrane helix</keyword>
<proteinExistence type="predicted"/>
<dbReference type="EMBL" id="MCFH01000040">
    <property type="protein sequence ID" value="ORX45377.1"/>
    <property type="molecule type" value="Genomic_DNA"/>
</dbReference>
<feature type="transmembrane region" description="Helical" evidence="2">
    <location>
        <begin position="175"/>
        <end position="195"/>
    </location>
</feature>
<reference evidence="3 4" key="1">
    <citation type="submission" date="2016-08" db="EMBL/GenBank/DDBJ databases">
        <title>Genomes of anaerobic fungi encode conserved fungal cellulosomes for biomass hydrolysis.</title>
        <authorList>
            <consortium name="DOE Joint Genome Institute"/>
            <person name="Haitjema C.H."/>
            <person name="Gilmore S.P."/>
            <person name="Henske J.K."/>
            <person name="Solomon K.V."/>
            <person name="De Groot R."/>
            <person name="Kuo A."/>
            <person name="Mondo S.J."/>
            <person name="Salamov A.A."/>
            <person name="Labutti K."/>
            <person name="Zhao Z."/>
            <person name="Chiniquy J."/>
            <person name="Barry K."/>
            <person name="Brewer H.M."/>
            <person name="Purvine S.O."/>
            <person name="Wright A.T."/>
            <person name="Boxma B."/>
            <person name="Van Alen T."/>
            <person name="Hackstein J.H."/>
            <person name="Baker S.E."/>
            <person name="Grigoriev I.V."/>
            <person name="O'Malley M.A."/>
        </authorList>
    </citation>
    <scope>NUCLEOTIDE SEQUENCE [LARGE SCALE GENOMIC DNA]</scope>
    <source>
        <strain evidence="4">finn</strain>
    </source>
</reference>
<evidence type="ECO:0000256" key="1">
    <source>
        <dbReference type="SAM" id="MobiDB-lite"/>
    </source>
</evidence>
<keyword evidence="2" id="KW-0472">Membrane</keyword>
<evidence type="ECO:0000256" key="2">
    <source>
        <dbReference type="SAM" id="Phobius"/>
    </source>
</evidence>
<reference evidence="3 4" key="2">
    <citation type="submission" date="2016-08" db="EMBL/GenBank/DDBJ databases">
        <title>Pervasive Adenine N6-methylation of Active Genes in Fungi.</title>
        <authorList>
            <consortium name="DOE Joint Genome Institute"/>
            <person name="Mondo S.J."/>
            <person name="Dannebaum R.O."/>
            <person name="Kuo R.C."/>
            <person name="Labutti K."/>
            <person name="Haridas S."/>
            <person name="Kuo A."/>
            <person name="Salamov A."/>
            <person name="Ahrendt S.R."/>
            <person name="Lipzen A."/>
            <person name="Sullivan W."/>
            <person name="Andreopoulos W.B."/>
            <person name="Clum A."/>
            <person name="Lindquist E."/>
            <person name="Daum C."/>
            <person name="Ramamoorthy G.K."/>
            <person name="Gryganskyi A."/>
            <person name="Culley D."/>
            <person name="Magnuson J.K."/>
            <person name="James T.Y."/>
            <person name="O'Malley M.A."/>
            <person name="Stajich J.E."/>
            <person name="Spatafora J.W."/>
            <person name="Visel A."/>
            <person name="Grigoriev I.V."/>
        </authorList>
    </citation>
    <scope>NUCLEOTIDE SEQUENCE [LARGE SCALE GENOMIC DNA]</scope>
    <source>
        <strain evidence="4">finn</strain>
    </source>
</reference>
<dbReference type="AlphaFoldDB" id="A0A1Y1V3Y2"/>
<feature type="compositionally biased region" description="Polar residues" evidence="1">
    <location>
        <begin position="48"/>
        <end position="58"/>
    </location>
</feature>
<dbReference type="Proteomes" id="UP000193719">
    <property type="component" value="Unassembled WGS sequence"/>
</dbReference>
<dbReference type="OrthoDB" id="2157212at2759"/>
<evidence type="ECO:0000313" key="4">
    <source>
        <dbReference type="Proteomes" id="UP000193719"/>
    </source>
</evidence>
<comment type="caution">
    <text evidence="3">The sequence shown here is derived from an EMBL/GenBank/DDBJ whole genome shotgun (WGS) entry which is preliminary data.</text>
</comment>
<organism evidence="3 4">
    <name type="scientific">Piromyces finnis</name>
    <dbReference type="NCBI Taxonomy" id="1754191"/>
    <lineage>
        <taxon>Eukaryota</taxon>
        <taxon>Fungi</taxon>
        <taxon>Fungi incertae sedis</taxon>
        <taxon>Chytridiomycota</taxon>
        <taxon>Chytridiomycota incertae sedis</taxon>
        <taxon>Neocallimastigomycetes</taxon>
        <taxon>Neocallimastigales</taxon>
        <taxon>Neocallimastigaceae</taxon>
        <taxon>Piromyces</taxon>
    </lineage>
</organism>
<sequence>MATQDNTNNRVEEATQKKPNNGGGFFGFFKSKKTDVEPVNEIKVEQPTEPNTVPTSRIETDTEPINENITIKVEPSSATTKPTINKPIRLNDIDLYEDEPSLRDIPLDIYDDSIKLEPQNPKYNKYQSIENTDMETNLNSINLYESTPESKKTIFRKIKEIINETIRLIKVGINAIFAFIWSIIGGTVTSIFVFFRKMCFSILLSVIKSMFTSNKKNDTKDIIRGVADAKDVIDDIWDVNKMVVTTPMYESV</sequence>
<feature type="region of interest" description="Disordered" evidence="1">
    <location>
        <begin position="1"/>
        <end position="30"/>
    </location>
</feature>
<keyword evidence="2" id="KW-0812">Transmembrane</keyword>
<gene>
    <name evidence="3" type="ORF">BCR36DRAFT_585684</name>
</gene>
<evidence type="ECO:0000313" key="3">
    <source>
        <dbReference type="EMBL" id="ORX45377.1"/>
    </source>
</evidence>